<evidence type="ECO:0000256" key="2">
    <source>
        <dbReference type="ARBA" id="ARBA00022857"/>
    </source>
</evidence>
<dbReference type="SUPFAM" id="SSF51735">
    <property type="entry name" value="NAD(P)-binding Rossmann-fold domains"/>
    <property type="match status" value="1"/>
</dbReference>
<name>A0AAE3AJQ1_9FIRM</name>
<evidence type="ECO:0000256" key="3">
    <source>
        <dbReference type="ARBA" id="ARBA00023002"/>
    </source>
</evidence>
<evidence type="ECO:0000256" key="1">
    <source>
        <dbReference type="ARBA" id="ARBA00006484"/>
    </source>
</evidence>
<keyword evidence="2" id="KW-0521">NADP</keyword>
<dbReference type="Proteomes" id="UP001199424">
    <property type="component" value="Unassembled WGS sequence"/>
</dbReference>
<comment type="caution">
    <text evidence="5">The sequence shown here is derived from an EMBL/GenBank/DDBJ whole genome shotgun (WGS) entry which is preliminary data.</text>
</comment>
<reference evidence="5" key="1">
    <citation type="submission" date="2021-10" db="EMBL/GenBank/DDBJ databases">
        <title>Anaerobic single-cell dispensing facilitates the cultivation of human gut bacteria.</title>
        <authorList>
            <person name="Afrizal A."/>
        </authorList>
    </citation>
    <scope>NUCLEOTIDE SEQUENCE</scope>
    <source>
        <strain evidence="5">CLA-AA-H250</strain>
    </source>
</reference>
<dbReference type="GO" id="GO:0005829">
    <property type="term" value="C:cytosol"/>
    <property type="evidence" value="ECO:0007669"/>
    <property type="project" value="TreeGrafter"/>
</dbReference>
<dbReference type="PRINTS" id="PR00080">
    <property type="entry name" value="SDRFAMILY"/>
</dbReference>
<gene>
    <name evidence="5" type="ORF">LKD31_12045</name>
</gene>
<dbReference type="PANTHER" id="PTHR43391:SF14">
    <property type="entry name" value="DEHYDROGENASE_REDUCTASE SDR FAMILY PROTEIN 7-LIKE"/>
    <property type="match status" value="1"/>
</dbReference>
<dbReference type="Gene3D" id="3.40.50.720">
    <property type="entry name" value="NAD(P)-binding Rossmann-like Domain"/>
    <property type="match status" value="1"/>
</dbReference>
<protein>
    <submittedName>
        <fullName evidence="5">SDR family NAD(P)-dependent oxidoreductase</fullName>
    </submittedName>
</protein>
<dbReference type="GO" id="GO:0016491">
    <property type="term" value="F:oxidoreductase activity"/>
    <property type="evidence" value="ECO:0007669"/>
    <property type="project" value="UniProtKB-KW"/>
</dbReference>
<organism evidence="5 6">
    <name type="scientific">Hominenteromicrobium mulieris</name>
    <dbReference type="NCBI Taxonomy" id="2885357"/>
    <lineage>
        <taxon>Bacteria</taxon>
        <taxon>Bacillati</taxon>
        <taxon>Bacillota</taxon>
        <taxon>Clostridia</taxon>
        <taxon>Eubacteriales</taxon>
        <taxon>Oscillospiraceae</taxon>
        <taxon>Hominenteromicrobium</taxon>
    </lineage>
</organism>
<dbReference type="AlphaFoldDB" id="A0AAE3AJQ1"/>
<dbReference type="PANTHER" id="PTHR43391">
    <property type="entry name" value="RETINOL DEHYDROGENASE-RELATED"/>
    <property type="match status" value="1"/>
</dbReference>
<dbReference type="RefSeq" id="WP_308449890.1">
    <property type="nucleotide sequence ID" value="NZ_JAJEQC010000014.1"/>
</dbReference>
<keyword evidence="3" id="KW-0560">Oxidoreductase</keyword>
<dbReference type="InterPro" id="IPR020904">
    <property type="entry name" value="Sc_DH/Rdtase_CS"/>
</dbReference>
<evidence type="ECO:0000313" key="6">
    <source>
        <dbReference type="Proteomes" id="UP001199424"/>
    </source>
</evidence>
<dbReference type="Pfam" id="PF00106">
    <property type="entry name" value="adh_short"/>
    <property type="match status" value="1"/>
</dbReference>
<dbReference type="InterPro" id="IPR002347">
    <property type="entry name" value="SDR_fam"/>
</dbReference>
<evidence type="ECO:0000256" key="4">
    <source>
        <dbReference type="RuleBase" id="RU000363"/>
    </source>
</evidence>
<dbReference type="EMBL" id="JAJEQC010000014">
    <property type="protein sequence ID" value="MCC2137737.1"/>
    <property type="molecule type" value="Genomic_DNA"/>
</dbReference>
<dbReference type="PIRSF" id="PIRSF000126">
    <property type="entry name" value="11-beta-HSD1"/>
    <property type="match status" value="1"/>
</dbReference>
<dbReference type="InterPro" id="IPR036291">
    <property type="entry name" value="NAD(P)-bd_dom_sf"/>
</dbReference>
<comment type="similarity">
    <text evidence="1 4">Belongs to the short-chain dehydrogenases/reductases (SDR) family.</text>
</comment>
<sequence>MKIAVITGASSGLGIEFLRAAVTLCPEIDTYWLIARREDRLEALKPQFPEKNLRPIALDLTDSAALKQFNALLEREKPEISLLINNAGFGKLCDFATSDIESQTAMIDLNCRALTAVTRYSLPYMKTGGLILNISSIASFAPTPRMAVYCSTKAYVQSFSRALREELKPKKINVLAVCPGPMITEFWQVADRPTHKSRTLDMLPHQSPAKMATCALKAGLKGKSACTMGGFYKFYRFLAHILPKSLLMKWTKC</sequence>
<proteinExistence type="inferred from homology"/>
<dbReference type="PROSITE" id="PS00061">
    <property type="entry name" value="ADH_SHORT"/>
    <property type="match status" value="1"/>
</dbReference>
<keyword evidence="6" id="KW-1185">Reference proteome</keyword>
<accession>A0AAE3AJQ1</accession>
<dbReference type="PRINTS" id="PR00081">
    <property type="entry name" value="GDHRDH"/>
</dbReference>
<dbReference type="CDD" id="cd05233">
    <property type="entry name" value="SDR_c"/>
    <property type="match status" value="1"/>
</dbReference>
<evidence type="ECO:0000313" key="5">
    <source>
        <dbReference type="EMBL" id="MCC2137737.1"/>
    </source>
</evidence>